<keyword evidence="1" id="KW-0378">Hydrolase</keyword>
<comment type="caution">
    <text evidence="2">The sequence shown here is derived from an EMBL/GenBank/DDBJ whole genome shotgun (WGS) entry which is preliminary data.</text>
</comment>
<dbReference type="PANTHER" id="PTHR31956:SF2">
    <property type="entry name" value="NON-SPECIFIC PHOSPHOLIPASE C6"/>
    <property type="match status" value="1"/>
</dbReference>
<dbReference type="InterPro" id="IPR007312">
    <property type="entry name" value="Phosphoesterase"/>
</dbReference>
<keyword evidence="3" id="KW-1185">Reference proteome</keyword>
<evidence type="ECO:0000313" key="2">
    <source>
        <dbReference type="EMBL" id="MCE3052019.1"/>
    </source>
</evidence>
<dbReference type="Pfam" id="PF04185">
    <property type="entry name" value="Phosphoesterase"/>
    <property type="match status" value="1"/>
</dbReference>
<dbReference type="Gene3D" id="3.40.720.10">
    <property type="entry name" value="Alkaline Phosphatase, subunit A"/>
    <property type="match status" value="1"/>
</dbReference>
<dbReference type="Proteomes" id="UP000823775">
    <property type="component" value="Unassembled WGS sequence"/>
</dbReference>
<sequence>MVPPAISRSSQAAGYPQKTIFDSLHENGLDFGIYYQNIPATIFQKSEDVEIIFLSVTTHGGFRDHVKTPYGDVPNPDGNTGPAPSFFKFDRLGVRVPTIMVFLGSRKEL</sequence>
<dbReference type="PANTHER" id="PTHR31956">
    <property type="entry name" value="NON-SPECIFIC PHOSPHOLIPASE C4-RELATED"/>
    <property type="match status" value="1"/>
</dbReference>
<accession>A0ABS8WPU7</accession>
<evidence type="ECO:0000313" key="3">
    <source>
        <dbReference type="Proteomes" id="UP000823775"/>
    </source>
</evidence>
<dbReference type="InterPro" id="IPR017850">
    <property type="entry name" value="Alkaline_phosphatase_core_sf"/>
</dbReference>
<protein>
    <submittedName>
        <fullName evidence="2">Uncharacterized protein</fullName>
    </submittedName>
</protein>
<organism evidence="2 3">
    <name type="scientific">Datura stramonium</name>
    <name type="common">Jimsonweed</name>
    <name type="synonym">Common thornapple</name>
    <dbReference type="NCBI Taxonomy" id="4076"/>
    <lineage>
        <taxon>Eukaryota</taxon>
        <taxon>Viridiplantae</taxon>
        <taxon>Streptophyta</taxon>
        <taxon>Embryophyta</taxon>
        <taxon>Tracheophyta</taxon>
        <taxon>Spermatophyta</taxon>
        <taxon>Magnoliopsida</taxon>
        <taxon>eudicotyledons</taxon>
        <taxon>Gunneridae</taxon>
        <taxon>Pentapetalae</taxon>
        <taxon>asterids</taxon>
        <taxon>lamiids</taxon>
        <taxon>Solanales</taxon>
        <taxon>Solanaceae</taxon>
        <taxon>Solanoideae</taxon>
        <taxon>Datureae</taxon>
        <taxon>Datura</taxon>
    </lineage>
</organism>
<name>A0ABS8WPU7_DATST</name>
<dbReference type="EMBL" id="JACEIK010009160">
    <property type="protein sequence ID" value="MCE3052019.1"/>
    <property type="molecule type" value="Genomic_DNA"/>
</dbReference>
<reference evidence="2 3" key="1">
    <citation type="journal article" date="2021" name="BMC Genomics">
        <title>Datura genome reveals duplications of psychoactive alkaloid biosynthetic genes and high mutation rate following tissue culture.</title>
        <authorList>
            <person name="Rajewski A."/>
            <person name="Carter-House D."/>
            <person name="Stajich J."/>
            <person name="Litt A."/>
        </authorList>
    </citation>
    <scope>NUCLEOTIDE SEQUENCE [LARGE SCALE GENOMIC DNA]</scope>
    <source>
        <strain evidence="2">AR-01</strain>
    </source>
</reference>
<gene>
    <name evidence="2" type="ORF">HAX54_051425</name>
</gene>
<proteinExistence type="predicted"/>
<evidence type="ECO:0000256" key="1">
    <source>
        <dbReference type="ARBA" id="ARBA00022801"/>
    </source>
</evidence>